<evidence type="ECO:0000256" key="2">
    <source>
        <dbReference type="SAM" id="Phobius"/>
    </source>
</evidence>
<sequence length="507" mass="53799">MLFINPGFLVSSQEAGEGGESATSVSASGSSADTDAGAPAEAYLPMDVLVVTSPSSPVVRGSLSVTILADHPLASQVTVRPPRFPPTLILERVRTEARYITHPGRLDESGPAPEPARWTAVEFLFTPLASGALTIEPFEVTAAGKRAATGTISLRIAAEPGASRRNAPVFRWETPPSSLVIGAPGDIALALNNWDLQKPIPRFFLQGKTSANTIMEELPFEGAGADGIIRYRFRLIPLEGDALVLGPLPVQAEGLSLEVPRLSIALAPAAAAQAPAASTTQAAPSPAAPSPAAPSPAAEENDETMKPLFPELSGNVFPLFRKEYEKIAGNVKILWEEGRYASALALIRKNERDSLPGAALAVLRRNLEQSLGFSFTEDERWRPWKVPAFSWLVVILLAAGVLVWKISVTSHTQRGYKKVTLLVVAGGLAILLLLGGLGDRMQHAGGGRSAVLEKTAAYRVPESGGAVNARFSEGQPVDIRSSRGEWVYAESMDGRSGWIPSAAVIPY</sequence>
<dbReference type="STRING" id="545695.TREAZ_3462"/>
<gene>
    <name evidence="3" type="ordered locus">TREAZ_3462</name>
</gene>
<evidence type="ECO:0000313" key="4">
    <source>
        <dbReference type="Proteomes" id="UP000009222"/>
    </source>
</evidence>
<feature type="transmembrane region" description="Helical" evidence="2">
    <location>
        <begin position="388"/>
        <end position="407"/>
    </location>
</feature>
<dbReference type="HOGENOM" id="CLU_537395_0_0_12"/>
<dbReference type="eggNOG" id="ENOG5031CQT">
    <property type="taxonomic scope" value="Bacteria"/>
</dbReference>
<dbReference type="AlphaFoldDB" id="F5Y7Q7"/>
<accession>F5Y7Q7</accession>
<feature type="region of interest" description="Disordered" evidence="1">
    <location>
        <begin position="277"/>
        <end position="302"/>
    </location>
</feature>
<keyword evidence="2" id="KW-0812">Transmembrane</keyword>
<dbReference type="InParanoid" id="F5Y7Q7"/>
<dbReference type="InterPro" id="IPR010466">
    <property type="entry name" value="DUF1058"/>
</dbReference>
<dbReference type="Pfam" id="PF06347">
    <property type="entry name" value="SH3_4"/>
    <property type="match status" value="1"/>
</dbReference>
<feature type="transmembrane region" description="Helical" evidence="2">
    <location>
        <begin position="419"/>
        <end position="438"/>
    </location>
</feature>
<dbReference type="Proteomes" id="UP000009222">
    <property type="component" value="Chromosome"/>
</dbReference>
<evidence type="ECO:0000256" key="1">
    <source>
        <dbReference type="SAM" id="MobiDB-lite"/>
    </source>
</evidence>
<reference evidence="3 4" key="2">
    <citation type="journal article" date="2011" name="ISME J.">
        <title>RNA-seq reveals cooperative metabolic interactions between two termite-gut spirochete species in co-culture.</title>
        <authorList>
            <person name="Rosenthal A.Z."/>
            <person name="Matson E.G."/>
            <person name="Eldar A."/>
            <person name="Leadbetter J.R."/>
        </authorList>
    </citation>
    <scope>NUCLEOTIDE SEQUENCE [LARGE SCALE GENOMIC DNA]</scope>
    <source>
        <strain evidence="4">ATCC BAA-888 / DSM 13862 / ZAS-9</strain>
    </source>
</reference>
<keyword evidence="4" id="KW-1185">Reference proteome</keyword>
<proteinExistence type="predicted"/>
<name>F5Y7Q7_LEAAZ</name>
<protein>
    <submittedName>
        <fullName evidence="3">Bacterial SH3 domain family protein</fullName>
    </submittedName>
</protein>
<dbReference type="KEGG" id="taz:TREAZ_3462"/>
<reference evidence="4" key="1">
    <citation type="submission" date="2009-12" db="EMBL/GenBank/DDBJ databases">
        <title>Complete sequence of Treponema azotonutricium strain ZAS-9.</title>
        <authorList>
            <person name="Tetu S.G."/>
            <person name="Matson E."/>
            <person name="Ren Q."/>
            <person name="Seshadri R."/>
            <person name="Elbourne L."/>
            <person name="Hassan K.A."/>
            <person name="Durkin A."/>
            <person name="Radune D."/>
            <person name="Mohamoud Y."/>
            <person name="Shay R."/>
            <person name="Jin S."/>
            <person name="Zhang X."/>
            <person name="Lucey K."/>
            <person name="Ballor N.R."/>
            <person name="Ottesen E."/>
            <person name="Rosenthal R."/>
            <person name="Allen A."/>
            <person name="Leadbetter J.R."/>
            <person name="Paulsen I.T."/>
        </authorList>
    </citation>
    <scope>NUCLEOTIDE SEQUENCE [LARGE SCALE GENOMIC DNA]</scope>
    <source>
        <strain evidence="4">ATCC BAA-888 / DSM 13862 / ZAS-9</strain>
    </source>
</reference>
<organism evidence="3 4">
    <name type="scientific">Leadbettera azotonutricia (strain ATCC BAA-888 / DSM 13862 / ZAS-9)</name>
    <name type="common">Treponema azotonutricium</name>
    <dbReference type="NCBI Taxonomy" id="545695"/>
    <lineage>
        <taxon>Bacteria</taxon>
        <taxon>Pseudomonadati</taxon>
        <taxon>Spirochaetota</taxon>
        <taxon>Spirochaetia</taxon>
        <taxon>Spirochaetales</taxon>
        <taxon>Breznakiellaceae</taxon>
        <taxon>Leadbettera</taxon>
    </lineage>
</organism>
<keyword evidence="2" id="KW-0472">Membrane</keyword>
<keyword evidence="2" id="KW-1133">Transmembrane helix</keyword>
<evidence type="ECO:0000313" key="3">
    <source>
        <dbReference type="EMBL" id="AEF81778.1"/>
    </source>
</evidence>
<dbReference type="EMBL" id="CP001841">
    <property type="protein sequence ID" value="AEF81778.1"/>
    <property type="molecule type" value="Genomic_DNA"/>
</dbReference>
<feature type="region of interest" description="Disordered" evidence="1">
    <location>
        <begin position="13"/>
        <end position="38"/>
    </location>
</feature>